<name>A0A5B7HJR0_PORTR</name>
<dbReference type="AlphaFoldDB" id="A0A5B7HJR0"/>
<organism evidence="1 2">
    <name type="scientific">Portunus trituberculatus</name>
    <name type="common">Swimming crab</name>
    <name type="synonym">Neptunus trituberculatus</name>
    <dbReference type="NCBI Taxonomy" id="210409"/>
    <lineage>
        <taxon>Eukaryota</taxon>
        <taxon>Metazoa</taxon>
        <taxon>Ecdysozoa</taxon>
        <taxon>Arthropoda</taxon>
        <taxon>Crustacea</taxon>
        <taxon>Multicrustacea</taxon>
        <taxon>Malacostraca</taxon>
        <taxon>Eumalacostraca</taxon>
        <taxon>Eucarida</taxon>
        <taxon>Decapoda</taxon>
        <taxon>Pleocyemata</taxon>
        <taxon>Brachyura</taxon>
        <taxon>Eubrachyura</taxon>
        <taxon>Portunoidea</taxon>
        <taxon>Portunidae</taxon>
        <taxon>Portuninae</taxon>
        <taxon>Portunus</taxon>
    </lineage>
</organism>
<accession>A0A5B7HJR0</accession>
<evidence type="ECO:0000313" key="2">
    <source>
        <dbReference type="Proteomes" id="UP000324222"/>
    </source>
</evidence>
<sequence>MLPMRVRARGGACVNRGAEHRSVWRTIIYVWWRDGEEDGRVNMGGRGREAVSVLYWVTSLETLTQVYGRRITDFNLLTSPLHENNGVPTIPYTTSATPMFPYILHHPLAALLSPVPPVTAAARPPSLSLSPHLTPAVK</sequence>
<gene>
    <name evidence="1" type="ORF">E2C01_064662</name>
</gene>
<protein>
    <submittedName>
        <fullName evidence="1">Uncharacterized protein</fullName>
    </submittedName>
</protein>
<reference evidence="1 2" key="1">
    <citation type="submission" date="2019-05" db="EMBL/GenBank/DDBJ databases">
        <title>Another draft genome of Portunus trituberculatus and its Hox gene families provides insights of decapod evolution.</title>
        <authorList>
            <person name="Jeong J.-H."/>
            <person name="Song I."/>
            <person name="Kim S."/>
            <person name="Choi T."/>
            <person name="Kim D."/>
            <person name="Ryu S."/>
            <person name="Kim W."/>
        </authorList>
    </citation>
    <scope>NUCLEOTIDE SEQUENCE [LARGE SCALE GENOMIC DNA]</scope>
    <source>
        <tissue evidence="1">Muscle</tissue>
    </source>
</reference>
<dbReference type="EMBL" id="VSRR010031088">
    <property type="protein sequence ID" value="MPC70413.1"/>
    <property type="molecule type" value="Genomic_DNA"/>
</dbReference>
<evidence type="ECO:0000313" key="1">
    <source>
        <dbReference type="EMBL" id="MPC70413.1"/>
    </source>
</evidence>
<proteinExistence type="predicted"/>
<comment type="caution">
    <text evidence="1">The sequence shown here is derived from an EMBL/GenBank/DDBJ whole genome shotgun (WGS) entry which is preliminary data.</text>
</comment>
<keyword evidence="2" id="KW-1185">Reference proteome</keyword>
<dbReference type="Proteomes" id="UP000324222">
    <property type="component" value="Unassembled WGS sequence"/>
</dbReference>